<organism evidence="1 2">
    <name type="scientific">Symbiodinium natans</name>
    <dbReference type="NCBI Taxonomy" id="878477"/>
    <lineage>
        <taxon>Eukaryota</taxon>
        <taxon>Sar</taxon>
        <taxon>Alveolata</taxon>
        <taxon>Dinophyceae</taxon>
        <taxon>Suessiales</taxon>
        <taxon>Symbiodiniaceae</taxon>
        <taxon>Symbiodinium</taxon>
    </lineage>
</organism>
<proteinExistence type="predicted"/>
<evidence type="ECO:0000313" key="1">
    <source>
        <dbReference type="EMBL" id="CAE7571819.1"/>
    </source>
</evidence>
<keyword evidence="2" id="KW-1185">Reference proteome</keyword>
<accession>A0A812UNJ2</accession>
<dbReference type="Proteomes" id="UP000604046">
    <property type="component" value="Unassembled WGS sequence"/>
</dbReference>
<evidence type="ECO:0000313" key="2">
    <source>
        <dbReference type="Proteomes" id="UP000604046"/>
    </source>
</evidence>
<dbReference type="AlphaFoldDB" id="A0A812UNJ2"/>
<dbReference type="EMBL" id="CAJNDS010002716">
    <property type="protein sequence ID" value="CAE7571819.1"/>
    <property type="molecule type" value="Genomic_DNA"/>
</dbReference>
<dbReference type="OrthoDB" id="421279at2759"/>
<name>A0A812UNJ2_9DINO</name>
<reference evidence="1" key="1">
    <citation type="submission" date="2021-02" db="EMBL/GenBank/DDBJ databases">
        <authorList>
            <person name="Dougan E. K."/>
            <person name="Rhodes N."/>
            <person name="Thang M."/>
            <person name="Chan C."/>
        </authorList>
    </citation>
    <scope>NUCLEOTIDE SEQUENCE</scope>
</reference>
<protein>
    <submittedName>
        <fullName evidence="1">Uncharacterized protein</fullName>
    </submittedName>
</protein>
<gene>
    <name evidence="1" type="ORF">SNAT2548_LOCUS32584</name>
</gene>
<comment type="caution">
    <text evidence="1">The sequence shown here is derived from an EMBL/GenBank/DDBJ whole genome shotgun (WGS) entry which is preliminary data.</text>
</comment>
<sequence>MPGLGAILSAFAAHGLPPPDAGHAGHDSGDPWGGLTAEKLLSTMHPKMQKLLKAMPDVRRDYVRELDTALVESRSSSNPDDIKMLREQIEGAIKEMNSEIGQNPAALDDLMKETASKMALCPFVIAPPNTLPEKAGCRLDHRKFL</sequence>